<dbReference type="PANTHER" id="PTHR13950">
    <property type="entry name" value="RABCONNECTIN-RELATED"/>
    <property type="match status" value="1"/>
</dbReference>
<organism evidence="3 4">
    <name type="scientific">Riccia sorocarpa</name>
    <dbReference type="NCBI Taxonomy" id="122646"/>
    <lineage>
        <taxon>Eukaryota</taxon>
        <taxon>Viridiplantae</taxon>
        <taxon>Streptophyta</taxon>
        <taxon>Embryophyta</taxon>
        <taxon>Marchantiophyta</taxon>
        <taxon>Marchantiopsida</taxon>
        <taxon>Marchantiidae</taxon>
        <taxon>Marchantiales</taxon>
        <taxon>Ricciaceae</taxon>
        <taxon>Riccia</taxon>
    </lineage>
</organism>
<dbReference type="PANTHER" id="PTHR13950:SF9">
    <property type="entry name" value="RABCONNECTIN-3A"/>
    <property type="match status" value="1"/>
</dbReference>
<dbReference type="SMART" id="SM00320">
    <property type="entry name" value="WD40"/>
    <property type="match status" value="5"/>
</dbReference>
<dbReference type="Gene3D" id="2.130.10.10">
    <property type="entry name" value="YVTN repeat-like/Quinoprotein amine dehydrogenase"/>
    <property type="match status" value="1"/>
</dbReference>
<reference evidence="3 4" key="1">
    <citation type="submission" date="2024-09" db="EMBL/GenBank/DDBJ databases">
        <title>Chromosome-scale assembly of Riccia sorocarpa.</title>
        <authorList>
            <person name="Paukszto L."/>
        </authorList>
    </citation>
    <scope>NUCLEOTIDE SEQUENCE [LARGE SCALE GENOMIC DNA]</scope>
    <source>
        <strain evidence="3">LP-2024</strain>
        <tissue evidence="3">Aerial parts of the thallus</tissue>
    </source>
</reference>
<dbReference type="PROSITE" id="PS50835">
    <property type="entry name" value="IG_LIKE"/>
    <property type="match status" value="1"/>
</dbReference>
<evidence type="ECO:0000313" key="3">
    <source>
        <dbReference type="EMBL" id="KAL3700862.1"/>
    </source>
</evidence>
<protein>
    <recommendedName>
        <fullName evidence="2">Ig-like domain-containing protein</fullName>
    </recommendedName>
</protein>
<dbReference type="InterPro" id="IPR001680">
    <property type="entry name" value="WD40_rpt"/>
</dbReference>
<feature type="region of interest" description="Disordered" evidence="1">
    <location>
        <begin position="690"/>
        <end position="729"/>
    </location>
</feature>
<evidence type="ECO:0000313" key="4">
    <source>
        <dbReference type="Proteomes" id="UP001633002"/>
    </source>
</evidence>
<feature type="compositionally biased region" description="Low complexity" evidence="1">
    <location>
        <begin position="716"/>
        <end position="728"/>
    </location>
</feature>
<accession>A0ABD3IB44</accession>
<name>A0ABD3IB44_9MARC</name>
<dbReference type="InterPro" id="IPR052208">
    <property type="entry name" value="DmX-like/RAVE_component"/>
</dbReference>
<evidence type="ECO:0000259" key="2">
    <source>
        <dbReference type="PROSITE" id="PS50835"/>
    </source>
</evidence>
<dbReference type="InterPro" id="IPR036322">
    <property type="entry name" value="WD40_repeat_dom_sf"/>
</dbReference>
<feature type="compositionally biased region" description="Basic and acidic residues" evidence="1">
    <location>
        <begin position="1660"/>
        <end position="1676"/>
    </location>
</feature>
<comment type="caution">
    <text evidence="3">The sequence shown here is derived from an EMBL/GenBank/DDBJ whole genome shotgun (WGS) entry which is preliminary data.</text>
</comment>
<sequence>MEESRGLFELSVQQDVYPAPNDDPEAVDWLPLFAGFSWLAYGAQFSVVVTMAPSPSSKGETAMGGFFHEVLLTDCPKQDGRGREWVTSVAWAPVGSSLGLLAAVAGRHIYLYAPQGLNQVQNSKQKWPELPLRWLNVQVLEHCTEVRSFAWTESGDGLLSVGSEIVMWQQGESTWECLWRSNLEHPHTLCAASWFARGIAATAEGIPTESAVEEDDEDHLVKVWWWEEGKDLHVLELSHPNRLLSIQWRPLRGFTRTSQAFRPVLLTSCRDGVVRLWTEIGSFGANTAVDQGGNGNQDPFKLAFFVSAVIDVNSSLTGILGRDIFITWPEARGGIARTSVTADASRTPSSKANENALGGEWLVGIGPSGSVTLWSVQSLDDLSPSRGQFVQLWQQKPGLLCCPWLSESQSNVSPEERGRLLSMKAVVHRPYGTLLGPPSSLEIFEVWSDNLLQWSCVWPHVSALGGSSSVPGIVATGVASTVAGSGKSSAWGVSRETLHLDGHRGNVLQTAVHPDAAMQLVASLDDLGTVLFWLSSSSPSNPRLEIPGYSNSLWRVSGRLTGHNVNCGGTFSSMAWAPVAPPGADAVLLLAHTDGVDCYSVSQTVTSCRGKPKSFSITHSLICTLAWPSLASGHTLQGIYTSPSLVTFDEDSHVQSCVVVGVGGMGMHLVSWKLDIIVSAKERPELRRREEISDLVQEDTPEISSVSSSRKDEEASNAGEASSSGVGVAEREKTVVEGHLLGYTTLQVEEHVISVAVSTPQHISFGSSEGRRRTLSDFEQVFDVVTGGVDGVLRLWKVGVEKSQRSEGWRSVGSLRLYNGPVTRVAVCNGGATVASSGSTVDGADTCVHVWGADTFSEENGFSLEGSFVLPEPVVSLSWLEGGSGVSVLGVATKGSVNLFAQCRTSGSESSSGLSESGIWACLASSALTGVAASSLSWETQGSLVVTCEGHILIYSNCVWTPVSAELCSSVEDISKAVSHLVVHDGFFLNFPRPSASLLPPPKNQQSVPRLPEFEHDQGNGFCSILEAAEKIGFSVLDYHPVSILAWLSRGYSVCARACMRHLAKFLSPQTEPPTTQMFSGSQPPKLAIPRTPLSKLLEEEGQHGDRSGKEIAKASFSLSAGQNGNIANNFISSYSRHLFDSYDDSLSSERLQGAQGSSEIKTGGFQVFTKREADLISRIIKESSEVPGLSNENEKLQLLALVDVLAEMDGVSQPSPTASLDAPGLRFWLAVRYSFHYTRWAKELHYVGGEVSVDSKAIAWAFHSEAKQTLVDLCLPTQGSTWPFMRALGMGFWFTDITQLRTTMEKVARTHYLGKRDPKDCTLLYVALDRRSVLVGLFKLSRDQRDRALADFLARDFQDEKHKVAALKNAYVLMGKHRHELAAAFFILGQDINSAAKICAKNLGDPQLALTICVLLEGPDGPVGRDIILKYALPAARQAGDGWQASLLQWLLGNGIESIHELRTQKRSSQPPVLKDINSALSEREKDCFVFPLDPDLGSYCALLAAKPRLKRGGYAGEAASLAKVATTRSTFALKRSGLSLHVLEYLRSTQSERVTQVGTSFKDNNAGRVFSTAFGRSPSEGEITLMDATGRVVGLGWVSADVVAGIQRKIRASLALQCASQLLQDHPYWGGQTCAAWQNPLMFKLLLREMQRMGIGSEADKRRDSQPTSEDHMSGESSILTYVEEADGNFDDDIKLLEKKYYVDVNWVVASLSSFARIHHRPYLLDRLVQGTGILSEASQREFHLATKAALSASAARYLQSAATEAPWVLARAVLACGGAAAPMPSKLKPPKSVGDQAPVGEAWDNQGGVLSRLQMEELVRFGGDLQLFTTAANQDDSLKEKGSRFMNLLSFVFFVAAAWLGRQTRTLLALVGPTVLDPTTVPVVPLRELDAVAWFRNLETRDLPSARRHAAGKRPSEQFNFNAAGIVNITADDAWRVLGVSLWTHLLIYIKKQLKGTAVEMSYSSLGRVSSSHRQFPSKTTVQSGGPTNSVSKGPSFLGFIQSSTWFDFKSKGRDSSSQAEYVSIARAISNTYKSSPAAIIESDVTSETDEFDAALLGSLTSIVAGLRKELAAHLQHTVSLSEREPLSLWLWGKPPASGGVKPAVATSNGPSKFFGSSSSSTEVGGTTAGKNMHTASQEQLNLFPTAEVEMEDEAGKELWNMLVVREKVCSALGLEGLSGQIIKQEEGEMTGWYFGRKRSVVHPTPGRSTGSDTDVSITGKLPPKRITWNTAKDGTSSISCEGVGVSAQRQEASSHSRPQASVEGLHLSEEFSEAHFECHSATVKKCSAIRWHPGSDALVKASVLPNLLASDSVRQRSR</sequence>
<dbReference type="Pfam" id="PF12234">
    <property type="entry name" value="Rav1p_C"/>
    <property type="match status" value="1"/>
</dbReference>
<proteinExistence type="predicted"/>
<feature type="region of interest" description="Disordered" evidence="1">
    <location>
        <begin position="1658"/>
        <end position="1678"/>
    </location>
</feature>
<dbReference type="InterPro" id="IPR015943">
    <property type="entry name" value="WD40/YVTN_repeat-like_dom_sf"/>
</dbReference>
<dbReference type="InterPro" id="IPR007110">
    <property type="entry name" value="Ig-like_dom"/>
</dbReference>
<feature type="domain" description="Ig-like" evidence="2">
    <location>
        <begin position="821"/>
        <end position="937"/>
    </location>
</feature>
<dbReference type="SUPFAM" id="SSF50978">
    <property type="entry name" value="WD40 repeat-like"/>
    <property type="match status" value="2"/>
</dbReference>
<keyword evidence="4" id="KW-1185">Reference proteome</keyword>
<dbReference type="InterPro" id="IPR022033">
    <property type="entry name" value="Rav1p_C"/>
</dbReference>
<gene>
    <name evidence="3" type="ORF">R1sor_018884</name>
</gene>
<dbReference type="Proteomes" id="UP001633002">
    <property type="component" value="Unassembled WGS sequence"/>
</dbReference>
<dbReference type="EMBL" id="JBJQOH010000001">
    <property type="protein sequence ID" value="KAL3700862.1"/>
    <property type="molecule type" value="Genomic_DNA"/>
</dbReference>
<evidence type="ECO:0000256" key="1">
    <source>
        <dbReference type="SAM" id="MobiDB-lite"/>
    </source>
</evidence>